<reference evidence="2 3" key="1">
    <citation type="submission" date="2019-02" db="EMBL/GenBank/DDBJ databases">
        <title>Genomic Encyclopedia of Archaeal and Bacterial Type Strains, Phase II (KMG-II): from individual species to whole genera.</title>
        <authorList>
            <person name="Goeker M."/>
        </authorList>
    </citation>
    <scope>NUCLEOTIDE SEQUENCE [LARGE SCALE GENOMIC DNA]</scope>
    <source>
        <strain evidence="2 3">DSM 18328</strain>
    </source>
</reference>
<protein>
    <submittedName>
        <fullName evidence="2">Uncharacterized protein</fullName>
    </submittedName>
</protein>
<sequence length="98" mass="11215">MGKNRPLYMEVRHTAPVKLVIPDERRDDLHETARQFLHCANHTSESCWSNDSYTPVNEGTHSFIHESNRDQTPFGHAHQKAPSQDDPLERPAITSVAR</sequence>
<dbReference type="AlphaFoldDB" id="A0A482YI67"/>
<evidence type="ECO:0000313" key="2">
    <source>
        <dbReference type="EMBL" id="RZV12621.1"/>
    </source>
</evidence>
<proteinExistence type="predicted"/>
<gene>
    <name evidence="2" type="ORF">BDK88_0039</name>
</gene>
<dbReference type="EMBL" id="SHMP01000001">
    <property type="protein sequence ID" value="RZV12621.1"/>
    <property type="molecule type" value="Genomic_DNA"/>
</dbReference>
<feature type="region of interest" description="Disordered" evidence="1">
    <location>
        <begin position="58"/>
        <end position="98"/>
    </location>
</feature>
<name>A0A482YI67_9EURY</name>
<organism evidence="2 3">
    <name type="scientific">Natrinema hispanicum</name>
    <dbReference type="NCBI Taxonomy" id="392421"/>
    <lineage>
        <taxon>Archaea</taxon>
        <taxon>Methanobacteriati</taxon>
        <taxon>Methanobacteriota</taxon>
        <taxon>Stenosarchaea group</taxon>
        <taxon>Halobacteria</taxon>
        <taxon>Halobacteriales</taxon>
        <taxon>Natrialbaceae</taxon>
        <taxon>Natrinema</taxon>
    </lineage>
</organism>
<comment type="caution">
    <text evidence="2">The sequence shown here is derived from an EMBL/GenBank/DDBJ whole genome shotgun (WGS) entry which is preliminary data.</text>
</comment>
<evidence type="ECO:0000256" key="1">
    <source>
        <dbReference type="SAM" id="MobiDB-lite"/>
    </source>
</evidence>
<accession>A0A482YI67</accession>
<evidence type="ECO:0000313" key="3">
    <source>
        <dbReference type="Proteomes" id="UP000291097"/>
    </source>
</evidence>
<dbReference type="Proteomes" id="UP000291097">
    <property type="component" value="Unassembled WGS sequence"/>
</dbReference>